<gene>
    <name evidence="4" type="ORF">IC620_11835</name>
</gene>
<dbReference type="InterPro" id="IPR006108">
    <property type="entry name" value="3HC_DH_C"/>
</dbReference>
<evidence type="ECO:0000313" key="4">
    <source>
        <dbReference type="EMBL" id="MBD1373046.1"/>
    </source>
</evidence>
<evidence type="ECO:0000256" key="1">
    <source>
        <dbReference type="ARBA" id="ARBA00005086"/>
    </source>
</evidence>
<dbReference type="GO" id="GO:0006631">
    <property type="term" value="P:fatty acid metabolic process"/>
    <property type="evidence" value="ECO:0007669"/>
    <property type="project" value="InterPro"/>
</dbReference>
<evidence type="ECO:0000256" key="2">
    <source>
        <dbReference type="ARBA" id="ARBA00009463"/>
    </source>
</evidence>
<feature type="domain" description="3-hydroxyacyl-CoA dehydrogenase C-terminal" evidence="3">
    <location>
        <begin position="146"/>
        <end position="229"/>
    </location>
</feature>
<dbReference type="Gene3D" id="1.10.1040.10">
    <property type="entry name" value="N-(1-d-carboxylethyl)-l-norvaline Dehydrogenase, domain 2"/>
    <property type="match status" value="1"/>
</dbReference>
<name>A0A926N733_9BACL</name>
<dbReference type="PANTHER" id="PTHR48075:SF5">
    <property type="entry name" value="3-HYDROXYBUTYRYL-COA DEHYDROGENASE"/>
    <property type="match status" value="1"/>
</dbReference>
<accession>A0A926N733</accession>
<dbReference type="InterPro" id="IPR008927">
    <property type="entry name" value="6-PGluconate_DH-like_C_sf"/>
</dbReference>
<evidence type="ECO:0000313" key="5">
    <source>
        <dbReference type="Proteomes" id="UP000661691"/>
    </source>
</evidence>
<sequence>MNRTALIYEKGEGILFHEVSKYFKQKKIEVITHTEFTLYQPQVDIVIDLDSGFTTNKRKWLSLIEQEMGADIPIFSSAHYYSATEMASWLIHPTRLVGFSPLAIQDRNILEVSRPLQAKGIKNEDEKYALWQTLGKTVEEVADEPGLVFPRTIAMLVNEAVFAWREQVASQTEIDIAMKKGTNFPFGPFEWADQIGIASIVAILSGLYREFGEERYRPAPYLKKMFYANAHFDVDKEERSC</sequence>
<keyword evidence="5" id="KW-1185">Reference proteome</keyword>
<protein>
    <submittedName>
        <fullName evidence="4">3-hydroxybutyryl-CoA dehydrogenase</fullName>
    </submittedName>
</protein>
<comment type="caution">
    <text evidence="4">The sequence shown here is derived from an EMBL/GenBank/DDBJ whole genome shotgun (WGS) entry which is preliminary data.</text>
</comment>
<dbReference type="Pfam" id="PF00725">
    <property type="entry name" value="3HCDH"/>
    <property type="match status" value="1"/>
</dbReference>
<dbReference type="AlphaFoldDB" id="A0A926N733"/>
<evidence type="ECO:0000259" key="3">
    <source>
        <dbReference type="Pfam" id="PF00725"/>
    </source>
</evidence>
<comment type="pathway">
    <text evidence="1">Lipid metabolism; butanoate metabolism.</text>
</comment>
<reference evidence="4" key="1">
    <citation type="submission" date="2020-09" db="EMBL/GenBank/DDBJ databases">
        <title>A novel bacterium of genus Hazenella, isolated from South China Sea.</title>
        <authorList>
            <person name="Huang H."/>
            <person name="Mo K."/>
            <person name="Hu Y."/>
        </authorList>
    </citation>
    <scope>NUCLEOTIDE SEQUENCE</scope>
    <source>
        <strain evidence="4">IB182357</strain>
    </source>
</reference>
<dbReference type="PANTHER" id="PTHR48075">
    <property type="entry name" value="3-HYDROXYACYL-COA DEHYDROGENASE FAMILY PROTEIN"/>
    <property type="match status" value="1"/>
</dbReference>
<dbReference type="Proteomes" id="UP000661691">
    <property type="component" value="Unassembled WGS sequence"/>
</dbReference>
<proteinExistence type="inferred from homology"/>
<dbReference type="SUPFAM" id="SSF48179">
    <property type="entry name" value="6-phosphogluconate dehydrogenase C-terminal domain-like"/>
    <property type="match status" value="1"/>
</dbReference>
<dbReference type="InterPro" id="IPR013328">
    <property type="entry name" value="6PGD_dom2"/>
</dbReference>
<dbReference type="GO" id="GO:0016616">
    <property type="term" value="F:oxidoreductase activity, acting on the CH-OH group of donors, NAD or NADP as acceptor"/>
    <property type="evidence" value="ECO:0007669"/>
    <property type="project" value="InterPro"/>
</dbReference>
<dbReference type="RefSeq" id="WP_191142292.1">
    <property type="nucleotide sequence ID" value="NZ_JACXAH010000016.1"/>
</dbReference>
<organism evidence="4 5">
    <name type="scientific">Polycladospora coralii</name>
    <dbReference type="NCBI Taxonomy" id="2771432"/>
    <lineage>
        <taxon>Bacteria</taxon>
        <taxon>Bacillati</taxon>
        <taxon>Bacillota</taxon>
        <taxon>Bacilli</taxon>
        <taxon>Bacillales</taxon>
        <taxon>Thermoactinomycetaceae</taxon>
        <taxon>Polycladospora</taxon>
    </lineage>
</organism>
<comment type="similarity">
    <text evidence="2">Belongs to the 3-hydroxyacyl-CoA dehydrogenase family.</text>
</comment>
<dbReference type="EMBL" id="JACXAH010000016">
    <property type="protein sequence ID" value="MBD1373046.1"/>
    <property type="molecule type" value="Genomic_DNA"/>
</dbReference>